<sequence length="191" mass="21281">MSLKSILIIIAIIIIATIAIIGIVVVWGWNKLNNIDFMLENANKNITPELKTMYGLTDEQCEQVFAGIFILSIVSKEDTKKIMNVDDTKIKKIEAGKIELRTVLISNTKEKIKEVFGSTTISKKIVDLVKTPSDALELKEDQKPIVEKLISNFKTKETLLKKKIEGGKNYNIVETMVAAMPELLSSLVGSD</sequence>
<accession>A0A9P6GY17</accession>
<proteinExistence type="predicted"/>
<feature type="transmembrane region" description="Helical" evidence="1">
    <location>
        <begin position="6"/>
        <end position="29"/>
    </location>
</feature>
<evidence type="ECO:0000256" key="1">
    <source>
        <dbReference type="SAM" id="Phobius"/>
    </source>
</evidence>
<protein>
    <submittedName>
        <fullName evidence="2">Uncharacterized protein</fullName>
    </submittedName>
</protein>
<evidence type="ECO:0000313" key="3">
    <source>
        <dbReference type="Proteomes" id="UP000740883"/>
    </source>
</evidence>
<keyword evidence="1" id="KW-0472">Membrane</keyword>
<evidence type="ECO:0000313" key="2">
    <source>
        <dbReference type="EMBL" id="KAF9762912.1"/>
    </source>
</evidence>
<reference evidence="2 3" key="1">
    <citation type="journal article" date="2020" name="Genome Biol. Evol.">
        <title>Comparative genomics of strictly vertically transmitted, feminizing microsporidia endosymbionts of amphipod crustaceans.</title>
        <authorList>
            <person name="Cormier A."/>
            <person name="Chebbi M.A."/>
            <person name="Giraud I."/>
            <person name="Wattier R."/>
            <person name="Teixeira M."/>
            <person name="Gilbert C."/>
            <person name="Rigaud T."/>
            <person name="Cordaux R."/>
        </authorList>
    </citation>
    <scope>NUCLEOTIDE SEQUENCE [LARGE SCALE GENOMIC DNA]</scope>
    <source>
        <strain evidence="2 3">Ou3-Ou53</strain>
    </source>
</reference>
<keyword evidence="1" id="KW-1133">Transmembrane helix</keyword>
<dbReference type="EMBL" id="SBJO01000121">
    <property type="protein sequence ID" value="KAF9762912.1"/>
    <property type="molecule type" value="Genomic_DNA"/>
</dbReference>
<comment type="caution">
    <text evidence="2">The sequence shown here is derived from an EMBL/GenBank/DDBJ whole genome shotgun (WGS) entry which is preliminary data.</text>
</comment>
<dbReference type="AlphaFoldDB" id="A0A9P6GY17"/>
<organism evidence="2 3">
    <name type="scientific">Nosema granulosis</name>
    <dbReference type="NCBI Taxonomy" id="83296"/>
    <lineage>
        <taxon>Eukaryota</taxon>
        <taxon>Fungi</taxon>
        <taxon>Fungi incertae sedis</taxon>
        <taxon>Microsporidia</taxon>
        <taxon>Nosematidae</taxon>
        <taxon>Nosema</taxon>
    </lineage>
</organism>
<name>A0A9P6GY17_9MICR</name>
<keyword evidence="3" id="KW-1185">Reference proteome</keyword>
<dbReference type="Proteomes" id="UP000740883">
    <property type="component" value="Unassembled WGS sequence"/>
</dbReference>
<gene>
    <name evidence="2" type="ORF">NGRA_1667</name>
</gene>
<keyword evidence="1" id="KW-0812">Transmembrane</keyword>